<proteinExistence type="predicted"/>
<dbReference type="AlphaFoldDB" id="A0AAE1E8N4"/>
<dbReference type="Proteomes" id="UP001283361">
    <property type="component" value="Unassembled WGS sequence"/>
</dbReference>
<accession>A0AAE1E8N4</accession>
<evidence type="ECO:0000313" key="2">
    <source>
        <dbReference type="Proteomes" id="UP001283361"/>
    </source>
</evidence>
<gene>
    <name evidence="1" type="ORF">RRG08_034622</name>
</gene>
<keyword evidence="2" id="KW-1185">Reference proteome</keyword>
<name>A0AAE1E8N4_9GAST</name>
<reference evidence="1" key="1">
    <citation type="journal article" date="2023" name="G3 (Bethesda)">
        <title>A reference genome for the long-term kleptoplast-retaining sea slug Elysia crispata morphotype clarki.</title>
        <authorList>
            <person name="Eastman K.E."/>
            <person name="Pendleton A.L."/>
            <person name="Shaikh M.A."/>
            <person name="Suttiyut T."/>
            <person name="Ogas R."/>
            <person name="Tomko P."/>
            <person name="Gavelis G."/>
            <person name="Widhalm J.R."/>
            <person name="Wisecaver J.H."/>
        </authorList>
    </citation>
    <scope>NUCLEOTIDE SEQUENCE</scope>
    <source>
        <strain evidence="1">ECLA1</strain>
    </source>
</reference>
<dbReference type="EMBL" id="JAWDGP010000724">
    <property type="protein sequence ID" value="KAK3798062.1"/>
    <property type="molecule type" value="Genomic_DNA"/>
</dbReference>
<evidence type="ECO:0000313" key="1">
    <source>
        <dbReference type="EMBL" id="KAK3798062.1"/>
    </source>
</evidence>
<protein>
    <submittedName>
        <fullName evidence="1">Uncharacterized protein</fullName>
    </submittedName>
</protein>
<comment type="caution">
    <text evidence="1">The sequence shown here is derived from an EMBL/GenBank/DDBJ whole genome shotgun (WGS) entry which is preliminary data.</text>
</comment>
<sequence length="94" mass="10835">MEFKLNDVLRWNLDDGETGRIGISSDVSGSEFLSCDDLTPLSHFAGRVSHRKQETWPLKPLFPAKRKIPFEYLVNRIRSARSNGNVIVWSDFLR</sequence>
<organism evidence="1 2">
    <name type="scientific">Elysia crispata</name>
    <name type="common">lettuce slug</name>
    <dbReference type="NCBI Taxonomy" id="231223"/>
    <lineage>
        <taxon>Eukaryota</taxon>
        <taxon>Metazoa</taxon>
        <taxon>Spiralia</taxon>
        <taxon>Lophotrochozoa</taxon>
        <taxon>Mollusca</taxon>
        <taxon>Gastropoda</taxon>
        <taxon>Heterobranchia</taxon>
        <taxon>Euthyneura</taxon>
        <taxon>Panpulmonata</taxon>
        <taxon>Sacoglossa</taxon>
        <taxon>Placobranchoidea</taxon>
        <taxon>Plakobranchidae</taxon>
        <taxon>Elysia</taxon>
    </lineage>
</organism>